<keyword evidence="2" id="KW-1185">Reference proteome</keyword>
<dbReference type="Proteomes" id="UP000192582">
    <property type="component" value="Unassembled WGS sequence"/>
</dbReference>
<dbReference type="EMBL" id="FWWU01000010">
    <property type="protein sequence ID" value="SMB97211.1"/>
    <property type="molecule type" value="Genomic_DNA"/>
</dbReference>
<evidence type="ECO:0000313" key="1">
    <source>
        <dbReference type="EMBL" id="SMB97211.1"/>
    </source>
</evidence>
<proteinExistence type="predicted"/>
<accession>A0A1W1VVS7</accession>
<organism evidence="1 2">
    <name type="scientific">Deinococcus hopiensis KR-140</name>
    <dbReference type="NCBI Taxonomy" id="695939"/>
    <lineage>
        <taxon>Bacteria</taxon>
        <taxon>Thermotogati</taxon>
        <taxon>Deinococcota</taxon>
        <taxon>Deinococci</taxon>
        <taxon>Deinococcales</taxon>
        <taxon>Deinococcaceae</taxon>
        <taxon>Deinococcus</taxon>
    </lineage>
</organism>
<reference evidence="1 2" key="1">
    <citation type="submission" date="2017-04" db="EMBL/GenBank/DDBJ databases">
        <authorList>
            <person name="Afonso C.L."/>
            <person name="Miller P.J."/>
            <person name="Scott M.A."/>
            <person name="Spackman E."/>
            <person name="Goraichik I."/>
            <person name="Dimitrov K.M."/>
            <person name="Suarez D.L."/>
            <person name="Swayne D.E."/>
        </authorList>
    </citation>
    <scope>NUCLEOTIDE SEQUENCE [LARGE SCALE GENOMIC DNA]</scope>
    <source>
        <strain evidence="1 2">KR-140</strain>
    </source>
</reference>
<name>A0A1W1VVS7_9DEIO</name>
<dbReference type="STRING" id="695939.SAMN00790413_06416"/>
<evidence type="ECO:0000313" key="2">
    <source>
        <dbReference type="Proteomes" id="UP000192582"/>
    </source>
</evidence>
<dbReference type="AlphaFoldDB" id="A0A1W1VVS7"/>
<gene>
    <name evidence="1" type="ORF">SAMN00790413_06416</name>
</gene>
<sequence>MTAAAQVYVRETVTLSEAASVRRARVLRALQQAGQVGLGRGDRDRQRRWTVQGVAQAYPRRESAALGGPITATPHG</sequence>
<protein>
    <submittedName>
        <fullName evidence="1">Uncharacterized protein</fullName>
    </submittedName>
</protein>
<dbReference type="RefSeq" id="WP_084051230.1">
    <property type="nucleotide sequence ID" value="NZ_FWWU01000010.1"/>
</dbReference>